<dbReference type="InterPro" id="IPR003100">
    <property type="entry name" value="PAZ_dom"/>
</dbReference>
<keyword evidence="12" id="KW-0460">Magnesium</keyword>
<evidence type="ECO:0000256" key="10">
    <source>
        <dbReference type="ARBA" id="ARBA00022806"/>
    </source>
</evidence>
<evidence type="ECO:0000259" key="19">
    <source>
        <dbReference type="PROSITE" id="PS50821"/>
    </source>
</evidence>
<evidence type="ECO:0000256" key="17">
    <source>
        <dbReference type="SAM" id="MobiDB-lite"/>
    </source>
</evidence>
<feature type="region of interest" description="Disordered" evidence="17">
    <location>
        <begin position="221"/>
        <end position="247"/>
    </location>
</feature>
<dbReference type="GO" id="GO:0004525">
    <property type="term" value="F:ribonuclease III activity"/>
    <property type="evidence" value="ECO:0007669"/>
    <property type="project" value="InterPro"/>
</dbReference>
<dbReference type="FunFam" id="1.10.1520.10:FF:000004">
    <property type="entry name" value="Endoribonuclease dicer-like 1"/>
    <property type="match status" value="1"/>
</dbReference>
<dbReference type="Pfam" id="PF00636">
    <property type="entry name" value="Ribonuclease_3"/>
    <property type="match status" value="2"/>
</dbReference>
<dbReference type="GO" id="GO:0005737">
    <property type="term" value="C:cytoplasm"/>
    <property type="evidence" value="ECO:0007669"/>
    <property type="project" value="TreeGrafter"/>
</dbReference>
<comment type="similarity">
    <text evidence="15">Belongs to the helicase family. Dicer subfamily.</text>
</comment>
<evidence type="ECO:0000256" key="15">
    <source>
        <dbReference type="ARBA" id="ARBA00035116"/>
    </source>
</evidence>
<accession>A0A8T2S495</accession>
<evidence type="ECO:0000256" key="12">
    <source>
        <dbReference type="ARBA" id="ARBA00022842"/>
    </source>
</evidence>
<evidence type="ECO:0000256" key="16">
    <source>
        <dbReference type="PROSITE-ProRule" id="PRU00657"/>
    </source>
</evidence>
<evidence type="ECO:0000256" key="1">
    <source>
        <dbReference type="ARBA" id="ARBA00001936"/>
    </source>
</evidence>
<keyword evidence="4" id="KW-0540">Nuclease</keyword>
<evidence type="ECO:0000256" key="11">
    <source>
        <dbReference type="ARBA" id="ARBA00022840"/>
    </source>
</evidence>
<proteinExistence type="inferred from homology"/>
<dbReference type="InterPro" id="IPR000999">
    <property type="entry name" value="RNase_III_dom"/>
</dbReference>
<dbReference type="GO" id="GO:0004386">
    <property type="term" value="F:helicase activity"/>
    <property type="evidence" value="ECO:0007669"/>
    <property type="project" value="UniProtKB-KW"/>
</dbReference>
<dbReference type="SUPFAM" id="SSF52540">
    <property type="entry name" value="P-loop containing nucleoside triphosphate hydrolases"/>
    <property type="match status" value="1"/>
</dbReference>
<dbReference type="GO" id="GO:0030422">
    <property type="term" value="P:siRNA processing"/>
    <property type="evidence" value="ECO:0007669"/>
    <property type="project" value="TreeGrafter"/>
</dbReference>
<dbReference type="GO" id="GO:0005634">
    <property type="term" value="C:nucleus"/>
    <property type="evidence" value="ECO:0007669"/>
    <property type="project" value="TreeGrafter"/>
</dbReference>
<dbReference type="InterPro" id="IPR036085">
    <property type="entry name" value="PAZ_dom_sf"/>
</dbReference>
<evidence type="ECO:0000256" key="7">
    <source>
        <dbReference type="ARBA" id="ARBA00022741"/>
    </source>
</evidence>
<dbReference type="SMART" id="SM00490">
    <property type="entry name" value="HELICc"/>
    <property type="match status" value="1"/>
</dbReference>
<dbReference type="Gene3D" id="2.170.260.10">
    <property type="entry name" value="paz domain"/>
    <property type="match status" value="1"/>
</dbReference>
<dbReference type="InterPro" id="IPR038248">
    <property type="entry name" value="Dicer_dimer_sf"/>
</dbReference>
<dbReference type="PROSITE" id="PS51194">
    <property type="entry name" value="HELICASE_CTER"/>
    <property type="match status" value="1"/>
</dbReference>
<keyword evidence="6" id="KW-0677">Repeat</keyword>
<evidence type="ECO:0000256" key="5">
    <source>
        <dbReference type="ARBA" id="ARBA00022723"/>
    </source>
</evidence>
<evidence type="ECO:0000259" key="21">
    <source>
        <dbReference type="PROSITE" id="PS51327"/>
    </source>
</evidence>
<evidence type="ECO:0000256" key="14">
    <source>
        <dbReference type="ARBA" id="ARBA00023211"/>
    </source>
</evidence>
<feature type="compositionally biased region" description="Acidic residues" evidence="17">
    <location>
        <begin position="790"/>
        <end position="811"/>
    </location>
</feature>
<feature type="domain" description="RNase III" evidence="18">
    <location>
        <begin position="626"/>
        <end position="841"/>
    </location>
</feature>
<evidence type="ECO:0000313" key="23">
    <source>
        <dbReference type="Proteomes" id="UP000825935"/>
    </source>
</evidence>
<keyword evidence="5" id="KW-0479">Metal-binding</keyword>
<feature type="domain" description="PAZ" evidence="19">
    <location>
        <begin position="469"/>
        <end position="603"/>
    </location>
</feature>
<dbReference type="SUPFAM" id="SSF101690">
    <property type="entry name" value="PAZ domain"/>
    <property type="match status" value="1"/>
</dbReference>
<feature type="region of interest" description="Disordered" evidence="17">
    <location>
        <begin position="786"/>
        <end position="811"/>
    </location>
</feature>
<dbReference type="Gene3D" id="3.30.160.380">
    <property type="entry name" value="Dicer dimerisation domain"/>
    <property type="match status" value="1"/>
</dbReference>
<dbReference type="Pfam" id="PF03368">
    <property type="entry name" value="Dicer_dimer"/>
    <property type="match status" value="1"/>
</dbReference>
<dbReference type="Pfam" id="PF00271">
    <property type="entry name" value="Helicase_C"/>
    <property type="match status" value="1"/>
</dbReference>
<gene>
    <name evidence="22" type="ORF">KP509_22G041000</name>
</gene>
<keyword evidence="3" id="KW-0150">Chloroplast</keyword>
<keyword evidence="7" id="KW-0547">Nucleotide-binding</keyword>
<comment type="cofactor">
    <cofactor evidence="1">
        <name>Mn(2+)</name>
        <dbReference type="ChEBI" id="CHEBI:29035"/>
    </cofactor>
</comment>
<evidence type="ECO:0000313" key="22">
    <source>
        <dbReference type="EMBL" id="KAH7306985.1"/>
    </source>
</evidence>
<dbReference type="PROSITE" id="PS51327">
    <property type="entry name" value="DICER_DSRBF"/>
    <property type="match status" value="1"/>
</dbReference>
<dbReference type="FunFam" id="3.30.160.380:FF:000001">
    <property type="entry name" value="Endoribonuclease dicer-like 1"/>
    <property type="match status" value="1"/>
</dbReference>
<keyword evidence="11" id="KW-0067">ATP-binding</keyword>
<dbReference type="AlphaFoldDB" id="A0A8T2S495"/>
<keyword evidence="23" id="KW-1185">Reference proteome</keyword>
<dbReference type="EMBL" id="CM035427">
    <property type="protein sequence ID" value="KAH7306985.1"/>
    <property type="molecule type" value="Genomic_DNA"/>
</dbReference>
<dbReference type="PROSITE" id="PS50821">
    <property type="entry name" value="PAZ"/>
    <property type="match status" value="1"/>
</dbReference>
<keyword evidence="8" id="KW-0255">Endonuclease</keyword>
<protein>
    <submittedName>
        <fullName evidence="22">Uncharacterized protein</fullName>
    </submittedName>
</protein>
<evidence type="ECO:0000259" key="20">
    <source>
        <dbReference type="PROSITE" id="PS51194"/>
    </source>
</evidence>
<evidence type="ECO:0000259" key="18">
    <source>
        <dbReference type="PROSITE" id="PS50142"/>
    </source>
</evidence>
<evidence type="ECO:0000256" key="6">
    <source>
        <dbReference type="ARBA" id="ARBA00022737"/>
    </source>
</evidence>
<feature type="domain" description="RNase III" evidence="18">
    <location>
        <begin position="882"/>
        <end position="1030"/>
    </location>
</feature>
<feature type="domain" description="Helicase C-terminal" evidence="20">
    <location>
        <begin position="1"/>
        <end position="106"/>
    </location>
</feature>
<dbReference type="InterPro" id="IPR036389">
    <property type="entry name" value="RNase_III_sf"/>
</dbReference>
<dbReference type="SMART" id="SM00535">
    <property type="entry name" value="RIBOc"/>
    <property type="match status" value="2"/>
</dbReference>
<evidence type="ECO:0000256" key="2">
    <source>
        <dbReference type="ARBA" id="ARBA00001946"/>
    </source>
</evidence>
<feature type="domain" description="Dicer dsRNA-binding fold" evidence="21">
    <location>
        <begin position="134"/>
        <end position="229"/>
    </location>
</feature>
<evidence type="ECO:0000256" key="9">
    <source>
        <dbReference type="ARBA" id="ARBA00022801"/>
    </source>
</evidence>
<evidence type="ECO:0000256" key="13">
    <source>
        <dbReference type="ARBA" id="ARBA00022884"/>
    </source>
</evidence>
<organism evidence="22 23">
    <name type="scientific">Ceratopteris richardii</name>
    <name type="common">Triangle waterfern</name>
    <dbReference type="NCBI Taxonomy" id="49495"/>
    <lineage>
        <taxon>Eukaryota</taxon>
        <taxon>Viridiplantae</taxon>
        <taxon>Streptophyta</taxon>
        <taxon>Embryophyta</taxon>
        <taxon>Tracheophyta</taxon>
        <taxon>Polypodiopsida</taxon>
        <taxon>Polypodiidae</taxon>
        <taxon>Polypodiales</taxon>
        <taxon>Pteridineae</taxon>
        <taxon>Pteridaceae</taxon>
        <taxon>Parkerioideae</taxon>
        <taxon>Ceratopteris</taxon>
    </lineage>
</organism>
<dbReference type="CDD" id="cd00593">
    <property type="entry name" value="RIBOc"/>
    <property type="match status" value="2"/>
</dbReference>
<dbReference type="SMART" id="SM00949">
    <property type="entry name" value="PAZ"/>
    <property type="match status" value="1"/>
</dbReference>
<dbReference type="Pfam" id="PF02170">
    <property type="entry name" value="PAZ"/>
    <property type="match status" value="1"/>
</dbReference>
<evidence type="ECO:0000256" key="4">
    <source>
        <dbReference type="ARBA" id="ARBA00022722"/>
    </source>
</evidence>
<comment type="cofactor">
    <cofactor evidence="2">
        <name>Mg(2+)</name>
        <dbReference type="ChEBI" id="CHEBI:18420"/>
    </cofactor>
</comment>
<dbReference type="PANTHER" id="PTHR14950">
    <property type="entry name" value="DICER-RELATED"/>
    <property type="match status" value="1"/>
</dbReference>
<dbReference type="InterPro" id="IPR005034">
    <property type="entry name" value="Dicer_dimerisation"/>
</dbReference>
<dbReference type="GO" id="GO:0046872">
    <property type="term" value="F:metal ion binding"/>
    <property type="evidence" value="ECO:0007669"/>
    <property type="project" value="UniProtKB-KW"/>
</dbReference>
<dbReference type="GO" id="GO:0005524">
    <property type="term" value="F:ATP binding"/>
    <property type="evidence" value="ECO:0007669"/>
    <property type="project" value="UniProtKB-KW"/>
</dbReference>
<evidence type="ECO:0000256" key="3">
    <source>
        <dbReference type="ARBA" id="ARBA00022528"/>
    </source>
</evidence>
<dbReference type="PROSITE" id="PS50142">
    <property type="entry name" value="RNASE_3_2"/>
    <property type="match status" value="2"/>
</dbReference>
<keyword evidence="14" id="KW-0464">Manganese</keyword>
<keyword evidence="13 16" id="KW-0694">RNA-binding</keyword>
<evidence type="ECO:0000256" key="8">
    <source>
        <dbReference type="ARBA" id="ARBA00022759"/>
    </source>
</evidence>
<dbReference type="Gene3D" id="1.10.1520.10">
    <property type="entry name" value="Ribonuclease III domain"/>
    <property type="match status" value="2"/>
</dbReference>
<keyword evidence="3" id="KW-0934">Plastid</keyword>
<reference evidence="22" key="1">
    <citation type="submission" date="2021-08" db="EMBL/GenBank/DDBJ databases">
        <title>WGS assembly of Ceratopteris richardii.</title>
        <authorList>
            <person name="Marchant D.B."/>
            <person name="Chen G."/>
            <person name="Jenkins J."/>
            <person name="Shu S."/>
            <person name="Leebens-Mack J."/>
            <person name="Grimwood J."/>
            <person name="Schmutz J."/>
            <person name="Soltis P."/>
            <person name="Soltis D."/>
            <person name="Chen Z.-H."/>
        </authorList>
    </citation>
    <scope>NUCLEOTIDE SEQUENCE</scope>
    <source>
        <strain evidence="22">Whitten #5841</strain>
        <tissue evidence="22">Leaf</tissue>
    </source>
</reference>
<dbReference type="SUPFAM" id="SSF69065">
    <property type="entry name" value="RNase III domain-like"/>
    <property type="match status" value="2"/>
</dbReference>
<dbReference type="PROSITE" id="PS00517">
    <property type="entry name" value="RNASE_3_1"/>
    <property type="match status" value="1"/>
</dbReference>
<dbReference type="Gene3D" id="3.40.50.300">
    <property type="entry name" value="P-loop containing nucleotide triphosphate hydrolases"/>
    <property type="match status" value="2"/>
</dbReference>
<dbReference type="InterPro" id="IPR001650">
    <property type="entry name" value="Helicase_C-like"/>
</dbReference>
<dbReference type="PANTHER" id="PTHR14950:SF37">
    <property type="entry name" value="ENDORIBONUCLEASE DICER"/>
    <property type="match status" value="1"/>
</dbReference>
<dbReference type="Proteomes" id="UP000825935">
    <property type="component" value="Chromosome 22"/>
</dbReference>
<keyword evidence="9" id="KW-0378">Hydrolase</keyword>
<comment type="caution">
    <text evidence="22">The sequence shown here is derived from an EMBL/GenBank/DDBJ whole genome shotgun (WGS) entry which is preliminary data.</text>
</comment>
<dbReference type="OrthoDB" id="6513042at2759"/>
<dbReference type="GO" id="GO:0003723">
    <property type="term" value="F:RNA binding"/>
    <property type="evidence" value="ECO:0007669"/>
    <property type="project" value="UniProtKB-UniRule"/>
</dbReference>
<sequence length="1041" mass="116958">MRTRQMQETISKFKDGRVTLLVATSVAEEGLDIRQCNVVIRFDLAKTVLAYIQSRGRARKPGSDYILMLERENLTHDAFLRNARNSEETLRKEAIERSDLSHLKGSAKLLSAELASGTVYQVEGTGAVVSLNSAVGLVHFFCSQLPSDRYSILRPEFRLRMHEKENGCVEYSCELQLPCNAPFERIEGPSCVSIRLAQQYVCLEACKKLHEMGAITDYLLPDMGGTEEGEKNESTDEGEPVPGTARHREFYPEGIAESLQGDWILMQKDSGDANVVLYMYKIKSENIGFTKDSLLMHPVNFAVMFGTEMDSEILSMSMELFVARTMTTKTSLELCNPRTLNMTQLDMVKNFHVRLMSIVLDVDVDPATTAWDSSKAYLFVPLIVGTSDIDWYLIENIAYNISWNNPLQRARPDVYLGTDERALGGDRREYAFAKLRASMTSHNKICHPTYGKRGAVADFDIVKETGLIPFEEIMDDIPDGMLLMADGFHKVSELAGVMITAAHSGKRFYVDSIREDLNAESSFPRKDGYLGPVEYNSYADYYKQKYGRDLRCKKQPLIRGRGVSHCKNLLSPRFECTEASTNEEGQDKTYYVMLPPELCLVHPLPGPLVRGAQCLPSIMRRVESMLLAIQLKHDIGYSIPASKVLEALTAASCQETFCYERAELLGDAYLKWVVSRWLFLKFPQKHEGQLTRMRQQNVSNMVLYEKALQKGLQAYIQADRFAPCRWTAPGVPPVFDEDVKDDDFISDKRSLRLQNNNCNEEVLESSSDLNCHLVHIQSDKCNKEAKDDSSEYEVLDDTDGDSSSTEEGEIEGDLSSYRVLSSKTLADVVEALIGVYYVESGPKAATHLMDWIGIPSRYDMEDGTRARAGCTVPETVLRSIDFEKIEMALGYSFRERSLLVEAITHASRPASGVPCYQRLEFVGDAVLDHLITRYLFFTYTDLPPGRLTDLRAAAVNNENFARVAVKHGLHLHLRHGSSALETQIRDFVKDIKSELDKPGVNSFGLGDFKAPKVLGDIVESIAGAIFLDNGLCADEVWKVRV</sequence>
<keyword evidence="10" id="KW-0347">Helicase</keyword>
<name>A0A8T2S495_CERRI</name>
<dbReference type="InterPro" id="IPR027417">
    <property type="entry name" value="P-loop_NTPase"/>
</dbReference>